<dbReference type="InterPro" id="IPR050121">
    <property type="entry name" value="Cytochrome_P450_monoxygenase"/>
</dbReference>
<comment type="cofactor">
    <cofactor evidence="1 8">
        <name>heme</name>
        <dbReference type="ChEBI" id="CHEBI:30413"/>
    </cofactor>
</comment>
<sequence length="410" mass="45802">MTQTQFAAYLMRKARIHGLGDPTIHDKHKAKASHGYSGRETPGLESAINEQIANLIGLVRRKYTRGRDTSGLVPLDLSKVFPQFTLDVISRIALGKEFGCLEADKDIHGFYHVVESHLPLMNVMGDVPWARRVVFSSLGIRLLGPKPTDPSGLGRMMKLTNDEVHKRYEGDGKKLTDMLGSFRRHGLTEEECQTEAFFMFVAGSETTASALRIILLYLIATPTAYHRLKMEVRTAIKHGRISSPITATEAKDLKYLQATLYEGMRIRPVATATFGKQVPPAGDTINGYFVPGGTTIGPNLSSLMRSKALFGEDADIFRPDRFLEVDEPTRVEMQRNVDLVFGYGRWMCAGKAIAWLELNKTVFEIIRNFDLQIFDPKAGIKSFSHGAWVDKDIFVIATESDILSDSYIPK</sequence>
<evidence type="ECO:0000256" key="1">
    <source>
        <dbReference type="ARBA" id="ARBA00001971"/>
    </source>
</evidence>
<proteinExistence type="inferred from homology"/>
<dbReference type="PANTHER" id="PTHR24305">
    <property type="entry name" value="CYTOCHROME P450"/>
    <property type="match status" value="1"/>
</dbReference>
<reference evidence="9" key="1">
    <citation type="submission" date="2022-07" db="EMBL/GenBank/DDBJ databases">
        <title>Genome Sequence of Xylaria arbuscula.</title>
        <authorList>
            <person name="Buettner E."/>
        </authorList>
    </citation>
    <scope>NUCLEOTIDE SEQUENCE</scope>
    <source>
        <strain evidence="9">VT107</strain>
    </source>
</reference>
<evidence type="ECO:0000313" key="9">
    <source>
        <dbReference type="EMBL" id="KAJ3578189.1"/>
    </source>
</evidence>
<keyword evidence="5" id="KW-0560">Oxidoreductase</keyword>
<keyword evidence="10" id="KW-1185">Reference proteome</keyword>
<dbReference type="SUPFAM" id="SSF48264">
    <property type="entry name" value="Cytochrome P450"/>
    <property type="match status" value="1"/>
</dbReference>
<dbReference type="CDD" id="cd11060">
    <property type="entry name" value="CYP57A1-like"/>
    <property type="match status" value="1"/>
</dbReference>
<dbReference type="InterPro" id="IPR002401">
    <property type="entry name" value="Cyt_P450_E_grp-I"/>
</dbReference>
<dbReference type="VEuPathDB" id="FungiDB:F4678DRAFT_412337"/>
<dbReference type="GO" id="GO:0016705">
    <property type="term" value="F:oxidoreductase activity, acting on paired donors, with incorporation or reduction of molecular oxygen"/>
    <property type="evidence" value="ECO:0007669"/>
    <property type="project" value="InterPro"/>
</dbReference>
<keyword evidence="6 8" id="KW-0408">Iron</keyword>
<dbReference type="InterPro" id="IPR036396">
    <property type="entry name" value="Cyt_P450_sf"/>
</dbReference>
<evidence type="ECO:0000256" key="7">
    <source>
        <dbReference type="ARBA" id="ARBA00023033"/>
    </source>
</evidence>
<organism evidence="9 10">
    <name type="scientific">Xylaria arbuscula</name>
    <dbReference type="NCBI Taxonomy" id="114810"/>
    <lineage>
        <taxon>Eukaryota</taxon>
        <taxon>Fungi</taxon>
        <taxon>Dikarya</taxon>
        <taxon>Ascomycota</taxon>
        <taxon>Pezizomycotina</taxon>
        <taxon>Sordariomycetes</taxon>
        <taxon>Xylariomycetidae</taxon>
        <taxon>Xylariales</taxon>
        <taxon>Xylariaceae</taxon>
        <taxon>Xylaria</taxon>
    </lineage>
</organism>
<evidence type="ECO:0000256" key="5">
    <source>
        <dbReference type="ARBA" id="ARBA00023002"/>
    </source>
</evidence>
<dbReference type="GO" id="GO:0004497">
    <property type="term" value="F:monooxygenase activity"/>
    <property type="evidence" value="ECO:0007669"/>
    <property type="project" value="UniProtKB-KW"/>
</dbReference>
<name>A0A9W8NJW6_9PEZI</name>
<feature type="binding site" description="axial binding residue" evidence="8">
    <location>
        <position position="348"/>
    </location>
    <ligand>
        <name>heme</name>
        <dbReference type="ChEBI" id="CHEBI:30413"/>
    </ligand>
    <ligandPart>
        <name>Fe</name>
        <dbReference type="ChEBI" id="CHEBI:18248"/>
    </ligandPart>
</feature>
<dbReference type="AlphaFoldDB" id="A0A9W8NJW6"/>
<accession>A0A9W8NJW6</accession>
<evidence type="ECO:0000256" key="2">
    <source>
        <dbReference type="ARBA" id="ARBA00010617"/>
    </source>
</evidence>
<comment type="similarity">
    <text evidence="2">Belongs to the cytochrome P450 family.</text>
</comment>
<dbReference type="PRINTS" id="PR00385">
    <property type="entry name" value="P450"/>
</dbReference>
<evidence type="ECO:0000256" key="6">
    <source>
        <dbReference type="ARBA" id="ARBA00023004"/>
    </source>
</evidence>
<comment type="caution">
    <text evidence="9">The sequence shown here is derived from an EMBL/GenBank/DDBJ whole genome shotgun (WGS) entry which is preliminary data.</text>
</comment>
<keyword evidence="3 8" id="KW-0349">Heme</keyword>
<dbReference type="GO" id="GO:0020037">
    <property type="term" value="F:heme binding"/>
    <property type="evidence" value="ECO:0007669"/>
    <property type="project" value="InterPro"/>
</dbReference>
<dbReference type="GO" id="GO:0005506">
    <property type="term" value="F:iron ion binding"/>
    <property type="evidence" value="ECO:0007669"/>
    <property type="project" value="InterPro"/>
</dbReference>
<dbReference type="PRINTS" id="PR00463">
    <property type="entry name" value="EP450I"/>
</dbReference>
<dbReference type="PANTHER" id="PTHR24305:SF77">
    <property type="entry name" value="CYTOCHROME P450 MONOOXYGENASE"/>
    <property type="match status" value="1"/>
</dbReference>
<dbReference type="Pfam" id="PF00067">
    <property type="entry name" value="p450"/>
    <property type="match status" value="1"/>
</dbReference>
<dbReference type="InterPro" id="IPR001128">
    <property type="entry name" value="Cyt_P450"/>
</dbReference>
<dbReference type="EMBL" id="JANPWZ010000247">
    <property type="protein sequence ID" value="KAJ3578189.1"/>
    <property type="molecule type" value="Genomic_DNA"/>
</dbReference>
<keyword evidence="7" id="KW-0503">Monooxygenase</keyword>
<gene>
    <name evidence="9" type="ORF">NPX13_g2377</name>
</gene>
<keyword evidence="4 8" id="KW-0479">Metal-binding</keyword>
<dbReference type="Proteomes" id="UP001148614">
    <property type="component" value="Unassembled WGS sequence"/>
</dbReference>
<evidence type="ECO:0000256" key="4">
    <source>
        <dbReference type="ARBA" id="ARBA00022723"/>
    </source>
</evidence>
<protein>
    <submittedName>
        <fullName evidence="9">Uncharacterized protein</fullName>
    </submittedName>
</protein>
<evidence type="ECO:0000256" key="8">
    <source>
        <dbReference type="PIRSR" id="PIRSR602401-1"/>
    </source>
</evidence>
<evidence type="ECO:0000313" key="10">
    <source>
        <dbReference type="Proteomes" id="UP001148614"/>
    </source>
</evidence>
<evidence type="ECO:0000256" key="3">
    <source>
        <dbReference type="ARBA" id="ARBA00022617"/>
    </source>
</evidence>
<dbReference type="Gene3D" id="1.10.630.10">
    <property type="entry name" value="Cytochrome P450"/>
    <property type="match status" value="1"/>
</dbReference>